<keyword evidence="1" id="KW-0472">Membrane</keyword>
<protein>
    <submittedName>
        <fullName evidence="2">Uncharacterized protein</fullName>
    </submittedName>
</protein>
<dbReference type="AlphaFoldDB" id="A0A2T5BT94"/>
<proteinExistence type="predicted"/>
<organism evidence="2 3">
    <name type="scientific">Rhodovulum imhoffii</name>
    <dbReference type="NCBI Taxonomy" id="365340"/>
    <lineage>
        <taxon>Bacteria</taxon>
        <taxon>Pseudomonadati</taxon>
        <taxon>Pseudomonadota</taxon>
        <taxon>Alphaproteobacteria</taxon>
        <taxon>Rhodobacterales</taxon>
        <taxon>Paracoccaceae</taxon>
        <taxon>Rhodovulum</taxon>
    </lineage>
</organism>
<keyword evidence="3" id="KW-1185">Reference proteome</keyword>
<dbReference type="RefSeq" id="WP_170106741.1">
    <property type="nucleotide sequence ID" value="NZ_NHSI01000022.1"/>
</dbReference>
<evidence type="ECO:0000256" key="1">
    <source>
        <dbReference type="SAM" id="Phobius"/>
    </source>
</evidence>
<comment type="caution">
    <text evidence="2">The sequence shown here is derived from an EMBL/GenBank/DDBJ whole genome shotgun (WGS) entry which is preliminary data.</text>
</comment>
<keyword evidence="1" id="KW-0812">Transmembrane</keyword>
<feature type="transmembrane region" description="Helical" evidence="1">
    <location>
        <begin position="21"/>
        <end position="38"/>
    </location>
</feature>
<gene>
    <name evidence="2" type="ORF">C8N32_10527</name>
</gene>
<dbReference type="EMBL" id="QAAA01000005">
    <property type="protein sequence ID" value="PTN02657.1"/>
    <property type="molecule type" value="Genomic_DNA"/>
</dbReference>
<evidence type="ECO:0000313" key="3">
    <source>
        <dbReference type="Proteomes" id="UP000243859"/>
    </source>
</evidence>
<dbReference type="Proteomes" id="UP000243859">
    <property type="component" value="Unassembled WGS sequence"/>
</dbReference>
<evidence type="ECO:0000313" key="2">
    <source>
        <dbReference type="EMBL" id="PTN02657.1"/>
    </source>
</evidence>
<sequence length="58" mass="6807">MNYRWLLRAKRWAQNPPSEGRVKFIAAIILLCAALFAIDRLVGWPQWLTPNQVPRGRF</sequence>
<keyword evidence="1" id="KW-1133">Transmembrane helix</keyword>
<name>A0A2T5BT94_9RHOB</name>
<accession>A0A2T5BT94</accession>
<reference evidence="2 3" key="1">
    <citation type="submission" date="2018-04" db="EMBL/GenBank/DDBJ databases">
        <title>Genomic Encyclopedia of Archaeal and Bacterial Type Strains, Phase II (KMG-II): from individual species to whole genera.</title>
        <authorList>
            <person name="Goeker M."/>
        </authorList>
    </citation>
    <scope>NUCLEOTIDE SEQUENCE [LARGE SCALE GENOMIC DNA]</scope>
    <source>
        <strain evidence="2 3">DSM 18064</strain>
    </source>
</reference>